<organism evidence="2 3">
    <name type="scientific">Funneliformis caledonium</name>
    <dbReference type="NCBI Taxonomy" id="1117310"/>
    <lineage>
        <taxon>Eukaryota</taxon>
        <taxon>Fungi</taxon>
        <taxon>Fungi incertae sedis</taxon>
        <taxon>Mucoromycota</taxon>
        <taxon>Glomeromycotina</taxon>
        <taxon>Glomeromycetes</taxon>
        <taxon>Glomerales</taxon>
        <taxon>Glomeraceae</taxon>
        <taxon>Funneliformis</taxon>
    </lineage>
</organism>
<evidence type="ECO:0000313" key="2">
    <source>
        <dbReference type="EMBL" id="CAG8746864.1"/>
    </source>
</evidence>
<dbReference type="Proteomes" id="UP000789570">
    <property type="component" value="Unassembled WGS sequence"/>
</dbReference>
<keyword evidence="3" id="KW-1185">Reference proteome</keyword>
<accession>A0A9N9ISM4</accession>
<dbReference type="AlphaFoldDB" id="A0A9N9ISM4"/>
<reference evidence="2" key="1">
    <citation type="submission" date="2021-06" db="EMBL/GenBank/DDBJ databases">
        <authorList>
            <person name="Kallberg Y."/>
            <person name="Tangrot J."/>
            <person name="Rosling A."/>
        </authorList>
    </citation>
    <scope>NUCLEOTIDE SEQUENCE</scope>
    <source>
        <strain evidence="2">UK204</strain>
    </source>
</reference>
<proteinExistence type="predicted"/>
<feature type="region of interest" description="Disordered" evidence="1">
    <location>
        <begin position="1"/>
        <end position="22"/>
    </location>
</feature>
<dbReference type="EMBL" id="CAJVPQ010016871">
    <property type="protein sequence ID" value="CAG8746864.1"/>
    <property type="molecule type" value="Genomic_DNA"/>
</dbReference>
<protein>
    <submittedName>
        <fullName evidence="2">9395_t:CDS:1</fullName>
    </submittedName>
</protein>
<gene>
    <name evidence="2" type="ORF">FCALED_LOCUS16022</name>
</gene>
<sequence length="77" mass="8164">ENETPEHRKARLVKESAAGSSHEAAETTAAAAMIYKATVTTATAATIYEAITAAESRYAGAGLRHFRVVISECRSPI</sequence>
<name>A0A9N9ISM4_9GLOM</name>
<feature type="non-terminal residue" evidence="2">
    <location>
        <position position="77"/>
    </location>
</feature>
<evidence type="ECO:0000256" key="1">
    <source>
        <dbReference type="SAM" id="MobiDB-lite"/>
    </source>
</evidence>
<evidence type="ECO:0000313" key="3">
    <source>
        <dbReference type="Proteomes" id="UP000789570"/>
    </source>
</evidence>
<comment type="caution">
    <text evidence="2">The sequence shown here is derived from an EMBL/GenBank/DDBJ whole genome shotgun (WGS) entry which is preliminary data.</text>
</comment>